<dbReference type="HOGENOM" id="CLU_155659_4_2_2"/>
<evidence type="ECO:0008006" key="3">
    <source>
        <dbReference type="Google" id="ProtNLM"/>
    </source>
</evidence>
<dbReference type="Gene3D" id="2.20.25.10">
    <property type="match status" value="1"/>
</dbReference>
<proteinExistence type="predicted"/>
<dbReference type="AlphaFoldDB" id="A0B7H8"/>
<sequence length="62" mass="7305">MRRDLMEILVCPVCRGDLELEVFEENEREILTGRLTCRSCGEVYPIEEGIPNMLPPELRERR</sequence>
<dbReference type="OrthoDB" id="6467at2157"/>
<name>A0B7H8_METTP</name>
<dbReference type="EMBL" id="CP000477">
    <property type="protein sequence ID" value="ABK14652.1"/>
    <property type="molecule type" value="Genomic_DNA"/>
</dbReference>
<dbReference type="NCBIfam" id="NF038101">
    <property type="entry name" value="Trm112_arch"/>
    <property type="match status" value="1"/>
</dbReference>
<dbReference type="PANTHER" id="PTHR33505">
    <property type="entry name" value="ZGC:162634"/>
    <property type="match status" value="1"/>
</dbReference>
<dbReference type="SUPFAM" id="SSF158997">
    <property type="entry name" value="Trm112p-like"/>
    <property type="match status" value="1"/>
</dbReference>
<dbReference type="GeneID" id="4462328"/>
<gene>
    <name evidence="1" type="ordered locus">Mthe_0864</name>
</gene>
<dbReference type="KEGG" id="mtp:Mthe_0864"/>
<dbReference type="InterPro" id="IPR005651">
    <property type="entry name" value="Trm112-like"/>
</dbReference>
<accession>A0B7H8</accession>
<evidence type="ECO:0000313" key="1">
    <source>
        <dbReference type="EMBL" id="ABK14652.1"/>
    </source>
</evidence>
<dbReference type="RefSeq" id="WP_011696047.1">
    <property type="nucleotide sequence ID" value="NC_008553.1"/>
</dbReference>
<dbReference type="PANTHER" id="PTHR33505:SF4">
    <property type="entry name" value="PROTEIN PREY, MITOCHONDRIAL"/>
    <property type="match status" value="1"/>
</dbReference>
<keyword evidence="2" id="KW-1185">Reference proteome</keyword>
<reference evidence="1 2" key="1">
    <citation type="submission" date="2006-10" db="EMBL/GenBank/DDBJ databases">
        <title>Complete sequence of Methanosaeta thermophila PT.</title>
        <authorList>
            <consortium name="US DOE Joint Genome Institute"/>
            <person name="Copeland A."/>
            <person name="Lucas S."/>
            <person name="Lapidus A."/>
            <person name="Barry K."/>
            <person name="Detter J.C."/>
            <person name="Glavina del Rio T."/>
            <person name="Hammon N."/>
            <person name="Israni S."/>
            <person name="Pitluck S."/>
            <person name="Chain P."/>
            <person name="Malfatti S."/>
            <person name="Shin M."/>
            <person name="Vergez L."/>
            <person name="Schmutz J."/>
            <person name="Larimer F."/>
            <person name="Land M."/>
            <person name="Hauser L."/>
            <person name="Kyrpides N."/>
            <person name="Kim E."/>
            <person name="Smith K.S."/>
            <person name="Ingram-Smith C."/>
            <person name="Richardson P."/>
        </authorList>
    </citation>
    <scope>NUCLEOTIDE SEQUENCE [LARGE SCALE GENOMIC DNA]</scope>
    <source>
        <strain evidence="2">DSM 6194 / JCM 14653 / NBRC 101360 / PT</strain>
    </source>
</reference>
<evidence type="ECO:0000313" key="2">
    <source>
        <dbReference type="Proteomes" id="UP000000674"/>
    </source>
</evidence>
<dbReference type="Pfam" id="PF03966">
    <property type="entry name" value="Trm112p"/>
    <property type="match status" value="1"/>
</dbReference>
<protein>
    <recommendedName>
        <fullName evidence="3">Trm112 family protein</fullName>
    </recommendedName>
</protein>
<dbReference type="STRING" id="349307.Mthe_0864"/>
<organism evidence="1 2">
    <name type="scientific">Methanothrix thermoacetophila (strain DSM 6194 / JCM 14653 / NBRC 101360 / PT)</name>
    <name type="common">Methanosaeta thermophila</name>
    <dbReference type="NCBI Taxonomy" id="349307"/>
    <lineage>
        <taxon>Archaea</taxon>
        <taxon>Methanobacteriati</taxon>
        <taxon>Methanobacteriota</taxon>
        <taxon>Stenosarchaea group</taxon>
        <taxon>Methanomicrobia</taxon>
        <taxon>Methanotrichales</taxon>
        <taxon>Methanotrichaceae</taxon>
        <taxon>Methanothrix</taxon>
    </lineage>
</organism>
<dbReference type="Proteomes" id="UP000000674">
    <property type="component" value="Chromosome"/>
</dbReference>